<proteinExistence type="predicted"/>
<dbReference type="EMBL" id="PHQP01000012">
    <property type="protein sequence ID" value="RAV34548.1"/>
    <property type="molecule type" value="Genomic_DNA"/>
</dbReference>
<name>A0A364VD69_9CORY</name>
<dbReference type="Proteomes" id="UP000251047">
    <property type="component" value="Unassembled WGS sequence"/>
</dbReference>
<dbReference type="AlphaFoldDB" id="A0A364VD69"/>
<evidence type="ECO:0000313" key="1">
    <source>
        <dbReference type="EMBL" id="RAV34548.1"/>
    </source>
</evidence>
<reference evidence="1 2" key="1">
    <citation type="journal article" date="2018" name="Syst. Appl. Microbiol.">
        <title>Corynebacterium heidelbergense sp. nov., isolated from the preen glands of Egyptian geese (Alopochen aegyptiacus).</title>
        <authorList>
            <person name="Braun M.S."/>
            <person name="Wang E."/>
            <person name="Zimmermann S."/>
            <person name="Wink M."/>
        </authorList>
    </citation>
    <scope>NUCLEOTIDE SEQUENCE [LARGE SCALE GENOMIC DNA]</scope>
    <source>
        <strain evidence="1 2">DSM 104638</strain>
    </source>
</reference>
<evidence type="ECO:0000313" key="2">
    <source>
        <dbReference type="Proteomes" id="UP000251047"/>
    </source>
</evidence>
<sequence>MRGGAFLLNVASCGGPVGAYGVGYDLGYVTRLLIGCSDVIVRWYESKTAGETLGWATSDAKEKSGVHIERNLALPHPLFPLP</sequence>
<gene>
    <name evidence="1" type="ORF">CWC39_02850</name>
</gene>
<comment type="caution">
    <text evidence="1">The sequence shown here is derived from an EMBL/GenBank/DDBJ whole genome shotgun (WGS) entry which is preliminary data.</text>
</comment>
<protein>
    <submittedName>
        <fullName evidence="1">Uncharacterized protein</fullName>
    </submittedName>
</protein>
<organism evidence="1 2">
    <name type="scientific">Corynebacterium heidelbergense</name>
    <dbReference type="NCBI Taxonomy" id="2055947"/>
    <lineage>
        <taxon>Bacteria</taxon>
        <taxon>Bacillati</taxon>
        <taxon>Actinomycetota</taxon>
        <taxon>Actinomycetes</taxon>
        <taxon>Mycobacteriales</taxon>
        <taxon>Corynebacteriaceae</taxon>
        <taxon>Corynebacterium</taxon>
    </lineage>
</organism>
<accession>A0A364VD69</accession>